<accession>A0ABD0PP56</accession>
<proteinExistence type="inferred from homology"/>
<keyword evidence="9" id="KW-0357">Heparan sulfate</keyword>
<keyword evidence="6" id="KW-0654">Proteoglycan</keyword>
<keyword evidence="5 11" id="KW-0732">Signal</keyword>
<comment type="subcellular location">
    <subcellularLocation>
        <location evidence="1">Cell membrane</location>
        <topology evidence="1">Lipid-anchor</topology>
        <topology evidence="1">GPI-anchor</topology>
    </subcellularLocation>
</comment>
<keyword evidence="4" id="KW-0336">GPI-anchor</keyword>
<name>A0ABD0PP56_CIRMR</name>
<dbReference type="GO" id="GO:0005886">
    <property type="term" value="C:plasma membrane"/>
    <property type="evidence" value="ECO:0007669"/>
    <property type="project" value="UniProtKB-SubCell"/>
</dbReference>
<evidence type="ECO:0000256" key="10">
    <source>
        <dbReference type="ARBA" id="ARBA00023288"/>
    </source>
</evidence>
<feature type="chain" id="PRO_5044776121" evidence="11">
    <location>
        <begin position="20"/>
        <end position="51"/>
    </location>
</feature>
<feature type="non-terminal residue" evidence="12">
    <location>
        <position position="51"/>
    </location>
</feature>
<evidence type="ECO:0000256" key="6">
    <source>
        <dbReference type="ARBA" id="ARBA00022974"/>
    </source>
</evidence>
<dbReference type="Pfam" id="PF01153">
    <property type="entry name" value="Glypican"/>
    <property type="match status" value="1"/>
</dbReference>
<comment type="caution">
    <text evidence="12">The sequence shown here is derived from an EMBL/GenBank/DDBJ whole genome shotgun (WGS) entry which is preliminary data.</text>
</comment>
<sequence>MKMFVVFTVCMSVVVLASAQADQKVKNCNEVRTAYSSKGFNVNDVPNKGVH</sequence>
<keyword evidence="13" id="KW-1185">Reference proteome</keyword>
<evidence type="ECO:0000256" key="9">
    <source>
        <dbReference type="ARBA" id="ARBA00023207"/>
    </source>
</evidence>
<evidence type="ECO:0000256" key="2">
    <source>
        <dbReference type="ARBA" id="ARBA00010260"/>
    </source>
</evidence>
<evidence type="ECO:0000256" key="5">
    <source>
        <dbReference type="ARBA" id="ARBA00022729"/>
    </source>
</evidence>
<keyword evidence="3" id="KW-1003">Cell membrane</keyword>
<organism evidence="12 13">
    <name type="scientific">Cirrhinus mrigala</name>
    <name type="common">Mrigala</name>
    <dbReference type="NCBI Taxonomy" id="683832"/>
    <lineage>
        <taxon>Eukaryota</taxon>
        <taxon>Metazoa</taxon>
        <taxon>Chordata</taxon>
        <taxon>Craniata</taxon>
        <taxon>Vertebrata</taxon>
        <taxon>Euteleostomi</taxon>
        <taxon>Actinopterygii</taxon>
        <taxon>Neopterygii</taxon>
        <taxon>Teleostei</taxon>
        <taxon>Ostariophysi</taxon>
        <taxon>Cypriniformes</taxon>
        <taxon>Cyprinidae</taxon>
        <taxon>Labeoninae</taxon>
        <taxon>Labeonini</taxon>
        <taxon>Cirrhinus</taxon>
    </lineage>
</organism>
<dbReference type="InterPro" id="IPR001863">
    <property type="entry name" value="Glypican"/>
</dbReference>
<feature type="signal peptide" evidence="11">
    <location>
        <begin position="1"/>
        <end position="19"/>
    </location>
</feature>
<gene>
    <name evidence="12" type="ORF">M9458_028132</name>
</gene>
<keyword evidence="10" id="KW-0449">Lipoprotein</keyword>
<evidence type="ECO:0000313" key="13">
    <source>
        <dbReference type="Proteomes" id="UP001529510"/>
    </source>
</evidence>
<evidence type="ECO:0000256" key="8">
    <source>
        <dbReference type="ARBA" id="ARBA00023180"/>
    </source>
</evidence>
<comment type="similarity">
    <text evidence="2">Belongs to the glypican family.</text>
</comment>
<reference evidence="12 13" key="1">
    <citation type="submission" date="2024-05" db="EMBL/GenBank/DDBJ databases">
        <title>Genome sequencing and assembly of Indian major carp, Cirrhinus mrigala (Hamilton, 1822).</title>
        <authorList>
            <person name="Mohindra V."/>
            <person name="Chowdhury L.M."/>
            <person name="Lal K."/>
            <person name="Jena J.K."/>
        </authorList>
    </citation>
    <scope>NUCLEOTIDE SEQUENCE [LARGE SCALE GENOMIC DNA]</scope>
    <source>
        <strain evidence="12">CM1030</strain>
        <tissue evidence="12">Blood</tissue>
    </source>
</reference>
<evidence type="ECO:0000256" key="3">
    <source>
        <dbReference type="ARBA" id="ARBA00022475"/>
    </source>
</evidence>
<evidence type="ECO:0000313" key="12">
    <source>
        <dbReference type="EMBL" id="KAL0175802.1"/>
    </source>
</evidence>
<evidence type="ECO:0000256" key="7">
    <source>
        <dbReference type="ARBA" id="ARBA00023136"/>
    </source>
</evidence>
<evidence type="ECO:0000256" key="11">
    <source>
        <dbReference type="SAM" id="SignalP"/>
    </source>
</evidence>
<evidence type="ECO:0000256" key="4">
    <source>
        <dbReference type="ARBA" id="ARBA00022622"/>
    </source>
</evidence>
<dbReference type="EMBL" id="JAMKFB020000014">
    <property type="protein sequence ID" value="KAL0175802.1"/>
    <property type="molecule type" value="Genomic_DNA"/>
</dbReference>
<dbReference type="Proteomes" id="UP001529510">
    <property type="component" value="Unassembled WGS sequence"/>
</dbReference>
<keyword evidence="8" id="KW-0325">Glycoprotein</keyword>
<keyword evidence="7" id="KW-0472">Membrane</keyword>
<evidence type="ECO:0000256" key="1">
    <source>
        <dbReference type="ARBA" id="ARBA00004609"/>
    </source>
</evidence>
<dbReference type="GO" id="GO:0098552">
    <property type="term" value="C:side of membrane"/>
    <property type="evidence" value="ECO:0007669"/>
    <property type="project" value="UniProtKB-KW"/>
</dbReference>
<dbReference type="AlphaFoldDB" id="A0ABD0PP56"/>
<protein>
    <submittedName>
        <fullName evidence="12">Uncharacterized protein</fullName>
    </submittedName>
</protein>